<accession>A0A1R3FZB5</accession>
<comment type="caution">
    <text evidence="1">The sequence shown here is derived from an EMBL/GenBank/DDBJ whole genome shotgun (WGS) entry which is preliminary data.</text>
</comment>
<dbReference type="Gramene" id="OMO51178">
    <property type="protein sequence ID" value="OMO51178"/>
    <property type="gene ID" value="CCACVL1_29954"/>
</dbReference>
<evidence type="ECO:0000313" key="2">
    <source>
        <dbReference type="Proteomes" id="UP000188268"/>
    </source>
</evidence>
<name>A0A1R3FZB5_COCAP</name>
<reference evidence="1 2" key="1">
    <citation type="submission" date="2013-09" db="EMBL/GenBank/DDBJ databases">
        <title>Corchorus capsularis genome sequencing.</title>
        <authorList>
            <person name="Alam M."/>
            <person name="Haque M.S."/>
            <person name="Islam M.S."/>
            <person name="Emdad E.M."/>
            <person name="Islam M.M."/>
            <person name="Ahmed B."/>
            <person name="Halim A."/>
            <person name="Hossen Q.M.M."/>
            <person name="Hossain M.Z."/>
            <person name="Ahmed R."/>
            <person name="Khan M.M."/>
            <person name="Islam R."/>
            <person name="Rashid M.M."/>
            <person name="Khan S.A."/>
            <person name="Rahman M.S."/>
            <person name="Alam M."/>
        </authorList>
    </citation>
    <scope>NUCLEOTIDE SEQUENCE [LARGE SCALE GENOMIC DNA]</scope>
    <source>
        <strain evidence="2">cv. CVL-1</strain>
        <tissue evidence="1">Whole seedling</tissue>
    </source>
</reference>
<gene>
    <name evidence="1" type="ORF">CCACVL1_29954</name>
</gene>
<dbReference type="AlphaFoldDB" id="A0A1R3FZB5"/>
<organism evidence="1 2">
    <name type="scientific">Corchorus capsularis</name>
    <name type="common">Jute</name>
    <dbReference type="NCBI Taxonomy" id="210143"/>
    <lineage>
        <taxon>Eukaryota</taxon>
        <taxon>Viridiplantae</taxon>
        <taxon>Streptophyta</taxon>
        <taxon>Embryophyta</taxon>
        <taxon>Tracheophyta</taxon>
        <taxon>Spermatophyta</taxon>
        <taxon>Magnoliopsida</taxon>
        <taxon>eudicotyledons</taxon>
        <taxon>Gunneridae</taxon>
        <taxon>Pentapetalae</taxon>
        <taxon>rosids</taxon>
        <taxon>malvids</taxon>
        <taxon>Malvales</taxon>
        <taxon>Malvaceae</taxon>
        <taxon>Grewioideae</taxon>
        <taxon>Apeibeae</taxon>
        <taxon>Corchorus</taxon>
    </lineage>
</organism>
<dbReference type="Proteomes" id="UP000188268">
    <property type="component" value="Unassembled WGS sequence"/>
</dbReference>
<protein>
    <submittedName>
        <fullName evidence="1">Uncharacterized protein</fullName>
    </submittedName>
</protein>
<dbReference type="EMBL" id="AWWV01015922">
    <property type="protein sequence ID" value="OMO51178.1"/>
    <property type="molecule type" value="Genomic_DNA"/>
</dbReference>
<keyword evidence="2" id="KW-1185">Reference proteome</keyword>
<proteinExistence type="predicted"/>
<evidence type="ECO:0000313" key="1">
    <source>
        <dbReference type="EMBL" id="OMO51178.1"/>
    </source>
</evidence>
<sequence length="316" mass="36067">MEGIRMERMMSCEEVIRLGFVLFHLSSFGMLSWQVLECLNYVNGSSQSNVTRDTIEARKLKFPNGEKAMMIDQNPFPPGVTISTLTPMISEFEKSQSQENVSLGSSNGEKKRKLLEILSKCVDAMIVPKNEQGLTSKGTEVKQKQGQQQKMPFADIIREEEHRMGEKSIPVYKGRRFPNEFEHEFVIERGPIPKERYLRPYPRSVQNIHVRMVQNNQRQVVEIGEPVEKRIPLQQLLPRRNMWERVNSPQNREKKSFKAPPDTPANRWFSIELAIGRVRVQVFSGSGYVGFGYFRARAMSGSGILGFGLGLGSGRV</sequence>